<dbReference type="SMART" id="SM00497">
    <property type="entry name" value="IENR1"/>
    <property type="match status" value="1"/>
</dbReference>
<dbReference type="SUPFAM" id="SSF64496">
    <property type="entry name" value="DNA-binding domain of intron-encoded endonucleases"/>
    <property type="match status" value="1"/>
</dbReference>
<dbReference type="Gene3D" id="1.10.10.10">
    <property type="entry name" value="Winged helix-like DNA-binding domain superfamily/Winged helix DNA-binding domain"/>
    <property type="match status" value="1"/>
</dbReference>
<dbReference type="RefSeq" id="WP_125442454.1">
    <property type="nucleotide sequence ID" value="NZ_RJOO01000003.1"/>
</dbReference>
<dbReference type="Proteomes" id="UP000267137">
    <property type="component" value="Unassembled WGS sequence"/>
</dbReference>
<proteinExistence type="predicted"/>
<reference evidence="1 2" key="1">
    <citation type="submission" date="2018-11" db="EMBL/GenBank/DDBJ databases">
        <title>Species Designations Belie Phenotypic and Genotypic Heterogeneity in Oral Streptococci.</title>
        <authorList>
            <person name="Velsko I."/>
        </authorList>
    </citation>
    <scope>NUCLEOTIDE SEQUENCE [LARGE SCALE GENOMIC DNA]</scope>
    <source>
        <strain evidence="1 2">KLC02</strain>
    </source>
</reference>
<gene>
    <name evidence="1" type="ORF">D8827_05850</name>
</gene>
<sequence length="183" mass="21526">MIPKFRAWENSAKQTFSGSTEVYRHLPKGMLTNLYHKMAARNKKNSFGNLPFSLNQFRKWAYSQEKFFYLFDVWVQSGYKKDFKPSVDRTNPYLGYSFDNMTWMFWEDNKIKSYKEVGSKKRKVIVMLKDGIKIGIFKSVKDAQFFLGMKSNGNISECLAGRRNNVFGYQFVYENPELMEGNA</sequence>
<dbReference type="InterPro" id="IPR003647">
    <property type="entry name" value="Intron_nuc_1_rpt"/>
</dbReference>
<dbReference type="EMBL" id="RJOO01000003">
    <property type="protein sequence ID" value="RSJ23176.1"/>
    <property type="molecule type" value="Genomic_DNA"/>
</dbReference>
<protein>
    <submittedName>
        <fullName evidence="1">Uncharacterized protein</fullName>
    </submittedName>
</protein>
<comment type="caution">
    <text evidence="1">The sequence shown here is derived from an EMBL/GenBank/DDBJ whole genome shotgun (WGS) entry which is preliminary data.</text>
</comment>
<organism evidence="1 2">
    <name type="scientific">Streptococcus intermedius</name>
    <dbReference type="NCBI Taxonomy" id="1338"/>
    <lineage>
        <taxon>Bacteria</taxon>
        <taxon>Bacillati</taxon>
        <taxon>Bacillota</taxon>
        <taxon>Bacilli</taxon>
        <taxon>Lactobacillales</taxon>
        <taxon>Streptococcaceae</taxon>
        <taxon>Streptococcus</taxon>
        <taxon>Streptococcus anginosus group</taxon>
    </lineage>
</organism>
<dbReference type="AlphaFoldDB" id="A0AAE8G005"/>
<evidence type="ECO:0000313" key="2">
    <source>
        <dbReference type="Proteomes" id="UP000267137"/>
    </source>
</evidence>
<evidence type="ECO:0000313" key="1">
    <source>
        <dbReference type="EMBL" id="RSJ23176.1"/>
    </source>
</evidence>
<accession>A0AAE8G005</accession>
<name>A0AAE8G005_STRIT</name>
<dbReference type="InterPro" id="IPR036388">
    <property type="entry name" value="WH-like_DNA-bd_sf"/>
</dbReference>